<evidence type="ECO:0000313" key="2">
    <source>
        <dbReference type="EMBL" id="KAG8195068.1"/>
    </source>
</evidence>
<evidence type="ECO:0000313" key="3">
    <source>
        <dbReference type="Proteomes" id="UP000827092"/>
    </source>
</evidence>
<name>A0AAV6VG63_9ARAC</name>
<gene>
    <name evidence="2" type="ORF">JTE90_029647</name>
</gene>
<proteinExistence type="predicted"/>
<reference evidence="2 3" key="1">
    <citation type="journal article" date="2022" name="Nat. Ecol. Evol.">
        <title>A masculinizing supergene underlies an exaggerated male reproductive morph in a spider.</title>
        <authorList>
            <person name="Hendrickx F."/>
            <person name="De Corte Z."/>
            <person name="Sonet G."/>
            <person name="Van Belleghem S.M."/>
            <person name="Kostlbacher S."/>
            <person name="Vangestel C."/>
        </authorList>
    </citation>
    <scope>NUCLEOTIDE SEQUENCE [LARGE SCALE GENOMIC DNA]</scope>
    <source>
        <strain evidence="2">W744_W776</strain>
    </source>
</reference>
<dbReference type="AlphaFoldDB" id="A0AAV6VG63"/>
<comment type="caution">
    <text evidence="2">The sequence shown here is derived from an EMBL/GenBank/DDBJ whole genome shotgun (WGS) entry which is preliminary data.</text>
</comment>
<organism evidence="2 3">
    <name type="scientific">Oedothorax gibbosus</name>
    <dbReference type="NCBI Taxonomy" id="931172"/>
    <lineage>
        <taxon>Eukaryota</taxon>
        <taxon>Metazoa</taxon>
        <taxon>Ecdysozoa</taxon>
        <taxon>Arthropoda</taxon>
        <taxon>Chelicerata</taxon>
        <taxon>Arachnida</taxon>
        <taxon>Araneae</taxon>
        <taxon>Araneomorphae</taxon>
        <taxon>Entelegynae</taxon>
        <taxon>Araneoidea</taxon>
        <taxon>Linyphiidae</taxon>
        <taxon>Erigoninae</taxon>
        <taxon>Oedothorax</taxon>
    </lineage>
</organism>
<evidence type="ECO:0000256" key="1">
    <source>
        <dbReference type="SAM" id="MobiDB-lite"/>
    </source>
</evidence>
<dbReference type="EMBL" id="JAFNEN010000094">
    <property type="protein sequence ID" value="KAG8195068.1"/>
    <property type="molecule type" value="Genomic_DNA"/>
</dbReference>
<feature type="region of interest" description="Disordered" evidence="1">
    <location>
        <begin position="1"/>
        <end position="22"/>
    </location>
</feature>
<accession>A0AAV6VG63</accession>
<protein>
    <submittedName>
        <fullName evidence="2">Uncharacterized protein</fullName>
    </submittedName>
</protein>
<keyword evidence="3" id="KW-1185">Reference proteome</keyword>
<sequence>MANPKPPQCPSLEVNPKHNRNPKLVAEEQNIKWREEKGGRHPHSTRSSRRGHLEFVVRLVLLGRARRSLKKTADVLF</sequence>
<dbReference type="Proteomes" id="UP000827092">
    <property type="component" value="Unassembled WGS sequence"/>
</dbReference>